<proteinExistence type="predicted"/>
<dbReference type="Proteomes" id="UP000230607">
    <property type="component" value="Chromosome 1"/>
</dbReference>
<evidence type="ECO:0000313" key="4">
    <source>
        <dbReference type="Proteomes" id="UP000230607"/>
    </source>
</evidence>
<dbReference type="InterPro" id="IPR001343">
    <property type="entry name" value="Hemolysn_Ca-bd"/>
</dbReference>
<keyword evidence="2" id="KW-0964">Secreted</keyword>
<evidence type="ECO:0000256" key="1">
    <source>
        <dbReference type="ARBA" id="ARBA00004613"/>
    </source>
</evidence>
<keyword evidence="4" id="KW-1185">Reference proteome</keyword>
<dbReference type="GO" id="GO:0005576">
    <property type="term" value="C:extracellular region"/>
    <property type="evidence" value="ECO:0007669"/>
    <property type="project" value="UniProtKB-SubCell"/>
</dbReference>
<dbReference type="InterPro" id="IPR050557">
    <property type="entry name" value="RTX_toxin/Mannuronan_C5-epim"/>
</dbReference>
<evidence type="ECO:0008006" key="5">
    <source>
        <dbReference type="Google" id="ProtNLM"/>
    </source>
</evidence>
<dbReference type="PANTHER" id="PTHR38340">
    <property type="entry name" value="S-LAYER PROTEIN"/>
    <property type="match status" value="1"/>
</dbReference>
<reference evidence="4" key="1">
    <citation type="submission" date="2017-03" db="EMBL/GenBank/DDBJ databases">
        <authorList>
            <person name="Herbold C."/>
        </authorList>
    </citation>
    <scope>NUCLEOTIDE SEQUENCE [LARGE SCALE GENOMIC DNA]</scope>
</reference>
<dbReference type="InterPro" id="IPR011049">
    <property type="entry name" value="Serralysin-like_metalloprot_C"/>
</dbReference>
<dbReference type="GO" id="GO:0005509">
    <property type="term" value="F:calcium ion binding"/>
    <property type="evidence" value="ECO:0007669"/>
    <property type="project" value="InterPro"/>
</dbReference>
<accession>A0A2H1FEY7</accession>
<name>A0A2H1FEY7_9ARCH</name>
<comment type="subcellular location">
    <subcellularLocation>
        <location evidence="1">Secreted</location>
    </subcellularLocation>
</comment>
<dbReference type="AlphaFoldDB" id="A0A2H1FEY7"/>
<dbReference type="PANTHER" id="PTHR38340:SF1">
    <property type="entry name" value="S-LAYER PROTEIN"/>
    <property type="match status" value="1"/>
</dbReference>
<protein>
    <recommendedName>
        <fullName evidence="5">Hemolysin-type calcium-binding region</fullName>
    </recommendedName>
</protein>
<evidence type="ECO:0000256" key="2">
    <source>
        <dbReference type="ARBA" id="ARBA00022525"/>
    </source>
</evidence>
<evidence type="ECO:0000313" key="3">
    <source>
        <dbReference type="EMBL" id="SMH71318.1"/>
    </source>
</evidence>
<gene>
    <name evidence="3" type="ORF">NCS_11125</name>
</gene>
<dbReference type="SUPFAM" id="SSF51120">
    <property type="entry name" value="beta-Roll"/>
    <property type="match status" value="1"/>
</dbReference>
<organism evidence="3 4">
    <name type="scientific">Candidatus Nitrosotalea okcheonensis</name>
    <dbReference type="NCBI Taxonomy" id="1903276"/>
    <lineage>
        <taxon>Archaea</taxon>
        <taxon>Nitrososphaerota</taxon>
        <taxon>Nitrososphaeria</taxon>
        <taxon>Nitrosotaleales</taxon>
        <taxon>Nitrosotaleaceae</taxon>
        <taxon>Nitrosotalea</taxon>
    </lineage>
</organism>
<sequence length="250" mass="27578">MYCLNHRNYFICSIILLALIIVQIDQAAAVTVKSTVLIIPTLCKGHIDHLDHMFFATRNDEKLKGTDQNDLMVGFENTLIFGKGGDDCLVGGHGNNALMGGHDNNVILGGSGINIIFVGNGNNVIVGGPTNDVIFFGKGNNIIDGGTGQNYCIGKINHSIIVNCTVVSQHEHHDEKPSKDDIKNIILNFISGNNLPNSDGKPNNIPSWIKKDLSWWENDSISNDDLTSLLHYFFDNQHYKNDNHHDNKSK</sequence>
<dbReference type="Pfam" id="PF00353">
    <property type="entry name" value="HemolysinCabind"/>
    <property type="match status" value="2"/>
</dbReference>
<dbReference type="EMBL" id="LT841358">
    <property type="protein sequence ID" value="SMH71318.1"/>
    <property type="molecule type" value="Genomic_DNA"/>
</dbReference>
<dbReference type="Gene3D" id="2.150.10.10">
    <property type="entry name" value="Serralysin-like metalloprotease, C-terminal"/>
    <property type="match status" value="1"/>
</dbReference>